<keyword evidence="4" id="KW-1185">Reference proteome</keyword>
<accession>A0A6J0CCF6</accession>
<feature type="region of interest" description="Disordered" evidence="1">
    <location>
        <begin position="497"/>
        <end position="517"/>
    </location>
</feature>
<keyword evidence="3" id="KW-0732">Signal</keyword>
<dbReference type="OrthoDB" id="6334967at2759"/>
<feature type="signal peptide" evidence="3">
    <location>
        <begin position="1"/>
        <end position="22"/>
    </location>
</feature>
<reference evidence="5" key="1">
    <citation type="submission" date="2025-08" db="UniProtKB">
        <authorList>
            <consortium name="RefSeq"/>
        </authorList>
    </citation>
    <scope>IDENTIFICATION</scope>
    <source>
        <tissue evidence="5">Thorax and Abdomen</tissue>
    </source>
</reference>
<dbReference type="GO" id="GO:0016020">
    <property type="term" value="C:membrane"/>
    <property type="evidence" value="ECO:0007669"/>
    <property type="project" value="TreeGrafter"/>
</dbReference>
<proteinExistence type="predicted"/>
<dbReference type="Pfam" id="PF07898">
    <property type="entry name" value="DUF1676"/>
    <property type="match status" value="1"/>
</dbReference>
<keyword evidence="2" id="KW-1133">Transmembrane helix</keyword>
<dbReference type="PANTHER" id="PTHR21879">
    <property type="entry name" value="FI03362P-RELATED-RELATED"/>
    <property type="match status" value="1"/>
</dbReference>
<keyword evidence="2" id="KW-0472">Membrane</keyword>
<dbReference type="PANTHER" id="PTHR21879:SF4">
    <property type="entry name" value="OSIRIS 17, ISOFORM C"/>
    <property type="match status" value="1"/>
</dbReference>
<evidence type="ECO:0000313" key="4">
    <source>
        <dbReference type="Proteomes" id="UP000829291"/>
    </source>
</evidence>
<dbReference type="AlphaFoldDB" id="A0A6J0CCF6"/>
<evidence type="ECO:0000256" key="3">
    <source>
        <dbReference type="SAM" id="SignalP"/>
    </source>
</evidence>
<dbReference type="KEGG" id="nlo:107228189"/>
<dbReference type="Proteomes" id="UP000829291">
    <property type="component" value="Chromosome 1"/>
</dbReference>
<protein>
    <submittedName>
        <fullName evidence="5">Uncharacterized protein LOC107228189</fullName>
    </submittedName>
</protein>
<keyword evidence="2" id="KW-0812">Transmembrane</keyword>
<dbReference type="InterPro" id="IPR012464">
    <property type="entry name" value="DUF1676"/>
</dbReference>
<name>A0A6J0CCF6_NEOLC</name>
<organism evidence="5">
    <name type="scientific">Neodiprion lecontei</name>
    <name type="common">Redheaded pine sawfly</name>
    <dbReference type="NCBI Taxonomy" id="441921"/>
    <lineage>
        <taxon>Eukaryota</taxon>
        <taxon>Metazoa</taxon>
        <taxon>Ecdysozoa</taxon>
        <taxon>Arthropoda</taxon>
        <taxon>Hexapoda</taxon>
        <taxon>Insecta</taxon>
        <taxon>Pterygota</taxon>
        <taxon>Neoptera</taxon>
        <taxon>Endopterygota</taxon>
        <taxon>Hymenoptera</taxon>
        <taxon>Tenthredinoidea</taxon>
        <taxon>Diprionidae</taxon>
        <taxon>Diprioninae</taxon>
        <taxon>Neodiprion</taxon>
    </lineage>
</organism>
<dbReference type="GeneID" id="107228189"/>
<feature type="transmembrane region" description="Helical" evidence="2">
    <location>
        <begin position="224"/>
        <end position="250"/>
    </location>
</feature>
<evidence type="ECO:0000256" key="2">
    <source>
        <dbReference type="SAM" id="Phobius"/>
    </source>
</evidence>
<dbReference type="InParanoid" id="A0A6J0CCF6"/>
<evidence type="ECO:0000313" key="5">
    <source>
        <dbReference type="RefSeq" id="XP_015525051.2"/>
    </source>
</evidence>
<feature type="chain" id="PRO_5047198113" evidence="3">
    <location>
        <begin position="23"/>
        <end position="719"/>
    </location>
</feature>
<gene>
    <name evidence="5" type="primary">LOC107228189</name>
</gene>
<feature type="region of interest" description="Disordered" evidence="1">
    <location>
        <begin position="595"/>
        <end position="614"/>
    </location>
</feature>
<feature type="region of interest" description="Disordered" evidence="1">
    <location>
        <begin position="115"/>
        <end position="139"/>
    </location>
</feature>
<evidence type="ECO:0000256" key="1">
    <source>
        <dbReference type="SAM" id="MobiDB-lite"/>
    </source>
</evidence>
<sequence length="719" mass="82068">MYGFKMCQRTILLLLLVSSTHCQLFNFTKLKSYVNIFNIKGLYPNETGNVLWQGLLKDCAKKASFSCIQKNVYTYLDSTFADRDNITVFDGFTLTKNNLDYHKYLAEYNEKNHDEGYNNIDETDGKSSTGKQTSRKSDENYYVEPVSPLEEVTNALHDKTIKFLATKDYELQLPNFFFEGTSIKISPKEVDEDGAIIRVDFKQRAITEQGRLFHKIKKFIKNKLLTSFLALLLIIKLIKIKFFFIIPFLFGVGTAKKLFLKVLLFLVPAFAHVFKLCSSYYSGGTKYHHHHHQIAHHHHHVPVPVPVPTFHHEHHPHHHEEEEFDGYDYTQPHIQYRKDMEELREWGIASYEDPGVLTPEPYAGVQPVLGPYGVPQYAANARPVTVVPNQPGSYEKYGPQIKYDKPVGPYENPNPNIRHTLSNIGMTQFNKNLGLRGPVSNLGPIGNHAQGLAYNGYFDEVRFTRAAAPVTEPSMAKVPYHPQQQHQQQNHLFSSQIRPGTTFSKNSGFTSKSDNANAWLNSSPTVDIVKRIPHSVQPTSKSPIYTQNGQLGNQPAQNVAKPYQQISQVPQNFQHALALNPVTVAQKSTYNLQSSQQRIAQQDNAKNTQSDASRSQLRAYDDEFYGPIVGRLDEIFKQLRFLEEDCRERLICSMYKNPAVYTPHSNLVSNELSREADELRQGNRESASGRRFQRYMNAARAGQDRGDCHRLYSCHISTE</sequence>
<dbReference type="RefSeq" id="XP_015525051.2">
    <property type="nucleotide sequence ID" value="XM_015669565.2"/>
</dbReference>
<dbReference type="FunCoup" id="A0A6J0CCF6">
    <property type="interactions" value="16"/>
</dbReference>